<evidence type="ECO:0000256" key="3">
    <source>
        <dbReference type="ARBA" id="ARBA00022679"/>
    </source>
</evidence>
<evidence type="ECO:0000256" key="5">
    <source>
        <dbReference type="ARBA" id="ARBA00022777"/>
    </source>
</evidence>
<keyword evidence="3" id="KW-0808">Transferase</keyword>
<keyword evidence="4" id="KW-0547">Nucleotide-binding</keyword>
<evidence type="ECO:0000256" key="4">
    <source>
        <dbReference type="ARBA" id="ARBA00022741"/>
    </source>
</evidence>
<dbReference type="EMBL" id="SJZJ01000011">
    <property type="protein sequence ID" value="TCJ28306.1"/>
    <property type="molecule type" value="Genomic_DNA"/>
</dbReference>
<accession>A0A4R1CE81</accession>
<comment type="similarity">
    <text evidence="2">Belongs to the diacylglycerol/lipid kinase family.</text>
</comment>
<dbReference type="PANTHER" id="PTHR12358:SF54">
    <property type="entry name" value="SPHINGOSINE KINASE RELATED PROTEIN"/>
    <property type="match status" value="1"/>
</dbReference>
<dbReference type="Pfam" id="PF19279">
    <property type="entry name" value="YegS_C"/>
    <property type="match status" value="1"/>
</dbReference>
<dbReference type="Gene3D" id="2.60.200.40">
    <property type="match status" value="1"/>
</dbReference>
<keyword evidence="7" id="KW-0443">Lipid metabolism</keyword>
<evidence type="ECO:0000256" key="8">
    <source>
        <dbReference type="ARBA" id="ARBA00023264"/>
    </source>
</evidence>
<name>A0A4R1CE81_9ACTN</name>
<comment type="cofactor">
    <cofactor evidence="1">
        <name>Mg(2+)</name>
        <dbReference type="ChEBI" id="CHEBI:18420"/>
    </cofactor>
</comment>
<dbReference type="OrthoDB" id="142078at2"/>
<dbReference type="Gene3D" id="3.40.50.10330">
    <property type="entry name" value="Probable inorganic polyphosphate/atp-NAD kinase, domain 1"/>
    <property type="match status" value="1"/>
</dbReference>
<dbReference type="SMART" id="SM00046">
    <property type="entry name" value="DAGKc"/>
    <property type="match status" value="1"/>
</dbReference>
<keyword evidence="7" id="KW-0594">Phospholipid biosynthesis</keyword>
<proteinExistence type="inferred from homology"/>
<dbReference type="NCBIfam" id="TIGR00147">
    <property type="entry name" value="YegS/Rv2252/BmrU family lipid kinase"/>
    <property type="match status" value="1"/>
</dbReference>
<keyword evidence="7" id="KW-0444">Lipid biosynthesis</keyword>
<feature type="domain" description="DAGKc" evidence="9">
    <location>
        <begin position="2"/>
        <end position="130"/>
    </location>
</feature>
<dbReference type="Pfam" id="PF00781">
    <property type="entry name" value="DAGK_cat"/>
    <property type="match status" value="1"/>
</dbReference>
<organism evidence="10 11">
    <name type="scientific">Nocardioides jejuensis</name>
    <dbReference type="NCBI Taxonomy" id="2502782"/>
    <lineage>
        <taxon>Bacteria</taxon>
        <taxon>Bacillati</taxon>
        <taxon>Actinomycetota</taxon>
        <taxon>Actinomycetes</taxon>
        <taxon>Propionibacteriales</taxon>
        <taxon>Nocardioidaceae</taxon>
        <taxon>Nocardioides</taxon>
    </lineage>
</organism>
<gene>
    <name evidence="10" type="ORF">EPD65_08175</name>
</gene>
<dbReference type="InterPro" id="IPR045540">
    <property type="entry name" value="YegS/DAGK_C"/>
</dbReference>
<dbReference type="InterPro" id="IPR001206">
    <property type="entry name" value="Diacylglycerol_kinase_cat_dom"/>
</dbReference>
<dbReference type="GO" id="GO:0005524">
    <property type="term" value="F:ATP binding"/>
    <property type="evidence" value="ECO:0007669"/>
    <property type="project" value="UniProtKB-KW"/>
</dbReference>
<evidence type="ECO:0000256" key="6">
    <source>
        <dbReference type="ARBA" id="ARBA00022840"/>
    </source>
</evidence>
<keyword evidence="5 10" id="KW-0418">Kinase</keyword>
<comment type="caution">
    <text evidence="10">The sequence shown here is derived from an EMBL/GenBank/DDBJ whole genome shotgun (WGS) entry which is preliminary data.</text>
</comment>
<protein>
    <submittedName>
        <fullName evidence="10">Diacylglycerol kinase family lipid kinase</fullName>
    </submittedName>
</protein>
<dbReference type="InterPro" id="IPR016064">
    <property type="entry name" value="NAD/diacylglycerol_kinase_sf"/>
</dbReference>
<keyword evidence="8" id="KW-1208">Phospholipid metabolism</keyword>
<dbReference type="InterPro" id="IPR005218">
    <property type="entry name" value="Diacylglycerol/lipid_kinase"/>
</dbReference>
<evidence type="ECO:0000256" key="2">
    <source>
        <dbReference type="ARBA" id="ARBA00005983"/>
    </source>
</evidence>
<dbReference type="PANTHER" id="PTHR12358">
    <property type="entry name" value="SPHINGOSINE KINASE"/>
    <property type="match status" value="1"/>
</dbReference>
<sequence>MLTPVSHTLLVNPRAGGSTISVAAAARSALEEAGCTVHVALSEGMRETRQAVDEACSRGDVLVAVGGDGTVASAAGLVAERDGVLGLVPSGRGNDFARMLGIPDHARGAVDVLLRGQAERVDLIAATLPGEATRLVVGSVYSGVDAHAVELVEQMRWLPTFLQYPVSAVRSLASYTPVEVEVVVDGVTHCFGAATVVIANSAYYGSGMQIAPDASVTDGLLDVVVVSASSRRSLISAMPTIYSGRHVLRDDVAVLRGRVVEIRGTPRVPMGADGEPLGQLPARDAEAARVEVRPSALQVITPA</sequence>
<evidence type="ECO:0000256" key="7">
    <source>
        <dbReference type="ARBA" id="ARBA00023209"/>
    </source>
</evidence>
<evidence type="ECO:0000313" key="10">
    <source>
        <dbReference type="EMBL" id="TCJ28306.1"/>
    </source>
</evidence>
<evidence type="ECO:0000259" key="9">
    <source>
        <dbReference type="PROSITE" id="PS50146"/>
    </source>
</evidence>
<dbReference type="InterPro" id="IPR050187">
    <property type="entry name" value="Lipid_Phosphate_FormReg"/>
</dbReference>
<keyword evidence="6" id="KW-0067">ATP-binding</keyword>
<keyword evidence="11" id="KW-1185">Reference proteome</keyword>
<evidence type="ECO:0000313" key="11">
    <source>
        <dbReference type="Proteomes" id="UP000295453"/>
    </source>
</evidence>
<reference evidence="10 11" key="1">
    <citation type="submission" date="2019-03" db="EMBL/GenBank/DDBJ databases">
        <authorList>
            <person name="Kim M.K.M."/>
        </authorList>
    </citation>
    <scope>NUCLEOTIDE SEQUENCE [LARGE SCALE GENOMIC DNA]</scope>
    <source>
        <strain evidence="10 11">18JY15-6</strain>
    </source>
</reference>
<dbReference type="InterPro" id="IPR017438">
    <property type="entry name" value="ATP-NAD_kinase_N"/>
</dbReference>
<dbReference type="AlphaFoldDB" id="A0A4R1CE81"/>
<dbReference type="Proteomes" id="UP000295453">
    <property type="component" value="Unassembled WGS sequence"/>
</dbReference>
<dbReference type="GO" id="GO:0016301">
    <property type="term" value="F:kinase activity"/>
    <property type="evidence" value="ECO:0007669"/>
    <property type="project" value="UniProtKB-KW"/>
</dbReference>
<dbReference type="PROSITE" id="PS50146">
    <property type="entry name" value="DAGK"/>
    <property type="match status" value="1"/>
</dbReference>
<evidence type="ECO:0000256" key="1">
    <source>
        <dbReference type="ARBA" id="ARBA00001946"/>
    </source>
</evidence>
<dbReference type="SUPFAM" id="SSF111331">
    <property type="entry name" value="NAD kinase/diacylglycerol kinase-like"/>
    <property type="match status" value="1"/>
</dbReference>
<dbReference type="GO" id="GO:0008654">
    <property type="term" value="P:phospholipid biosynthetic process"/>
    <property type="evidence" value="ECO:0007669"/>
    <property type="project" value="UniProtKB-KW"/>
</dbReference>